<proteinExistence type="inferred from homology"/>
<dbReference type="InterPro" id="IPR011256">
    <property type="entry name" value="Reg_factor_effector_dom_sf"/>
</dbReference>
<dbReference type="Gene3D" id="3.20.80.10">
    <property type="entry name" value="Regulatory factor, effector binding domain"/>
    <property type="match status" value="1"/>
</dbReference>
<evidence type="ECO:0008006" key="4">
    <source>
        <dbReference type="Google" id="ProtNLM"/>
    </source>
</evidence>
<dbReference type="EnsemblMetazoa" id="G14133.1">
    <property type="protein sequence ID" value="G14133.1:cds"/>
    <property type="gene ID" value="G14133"/>
</dbReference>
<dbReference type="KEGG" id="crg:109618609"/>
<evidence type="ECO:0000313" key="2">
    <source>
        <dbReference type="EnsemblMetazoa" id="G14133.2:cds"/>
    </source>
</evidence>
<reference evidence="2" key="1">
    <citation type="submission" date="2022-08" db="UniProtKB">
        <authorList>
            <consortium name="EnsemblMetazoa"/>
        </authorList>
    </citation>
    <scope>IDENTIFICATION</scope>
    <source>
        <strain evidence="2">05x7-T-G4-1.051#20</strain>
    </source>
</reference>
<dbReference type="PANTHER" id="PTHR11220:SF1">
    <property type="entry name" value="HEME-BINDING PROTEIN 2"/>
    <property type="match status" value="1"/>
</dbReference>
<sequence>MKELTVTSLFIIVSLTSTFANVLKYVPIAKSGKWPPKFCNKLDCPRYTVLETHKEYELRQYSASSWMSTNTAGVDYSKASSTNFMRLFRYISGTNTDKKKIAMTAPVLTMITPGQGPACENNFTMSFFMSPEVKTPPTPTEKGVFPQDMPKMNVYVRSFGGYVTDIKEWIKEAIKLGQAIGDTSKYHTEFSYTAGYDSPFRFLNRHNEIWFIAKQQ</sequence>
<dbReference type="PANTHER" id="PTHR11220">
    <property type="entry name" value="HEME-BINDING PROTEIN-RELATED"/>
    <property type="match status" value="1"/>
</dbReference>
<dbReference type="Pfam" id="PF04832">
    <property type="entry name" value="SOUL"/>
    <property type="match status" value="1"/>
</dbReference>
<dbReference type="FunFam" id="3.20.80.10:FF:000002">
    <property type="entry name" value="Heme-binding protein 2"/>
    <property type="match status" value="1"/>
</dbReference>
<dbReference type="Proteomes" id="UP000005408">
    <property type="component" value="Unassembled WGS sequence"/>
</dbReference>
<dbReference type="InterPro" id="IPR006917">
    <property type="entry name" value="SOUL_heme-bd"/>
</dbReference>
<name>A0A8W8IIB5_MAGGI</name>
<dbReference type="OrthoDB" id="6424451at2759"/>
<protein>
    <recommendedName>
        <fullName evidence="4">Heme-binding protein 2</fullName>
    </recommendedName>
</protein>
<dbReference type="SUPFAM" id="SSF55136">
    <property type="entry name" value="Probable bacterial effector-binding domain"/>
    <property type="match status" value="1"/>
</dbReference>
<dbReference type="RefSeq" id="XP_065925365.1">
    <property type="nucleotide sequence ID" value="XM_066069293.1"/>
</dbReference>
<dbReference type="AlphaFoldDB" id="A0A8W8IIB5"/>
<dbReference type="GeneID" id="109618609"/>
<comment type="similarity">
    <text evidence="1">Belongs to the HEBP family.</text>
</comment>
<dbReference type="EnsemblMetazoa" id="G14133.2">
    <property type="protein sequence ID" value="G14133.2:cds"/>
    <property type="gene ID" value="G14133"/>
</dbReference>
<keyword evidence="3" id="KW-1185">Reference proteome</keyword>
<dbReference type="OMA" id="VKSGCTD"/>
<accession>A0A8W8IIB5</accession>
<evidence type="ECO:0000256" key="1">
    <source>
        <dbReference type="ARBA" id="ARBA00009817"/>
    </source>
</evidence>
<evidence type="ECO:0000313" key="3">
    <source>
        <dbReference type="Proteomes" id="UP000005408"/>
    </source>
</evidence>
<organism evidence="2 3">
    <name type="scientific">Magallana gigas</name>
    <name type="common">Pacific oyster</name>
    <name type="synonym">Crassostrea gigas</name>
    <dbReference type="NCBI Taxonomy" id="29159"/>
    <lineage>
        <taxon>Eukaryota</taxon>
        <taxon>Metazoa</taxon>
        <taxon>Spiralia</taxon>
        <taxon>Lophotrochozoa</taxon>
        <taxon>Mollusca</taxon>
        <taxon>Bivalvia</taxon>
        <taxon>Autobranchia</taxon>
        <taxon>Pteriomorphia</taxon>
        <taxon>Ostreida</taxon>
        <taxon>Ostreoidea</taxon>
        <taxon>Ostreidae</taxon>
        <taxon>Magallana</taxon>
    </lineage>
</organism>